<dbReference type="Gene3D" id="3.40.50.2000">
    <property type="entry name" value="Glycogen Phosphorylase B"/>
    <property type="match status" value="2"/>
</dbReference>
<keyword evidence="3" id="KW-0808">Transferase</keyword>
<protein>
    <submittedName>
        <fullName evidence="3">Glycosyl transferase family 1</fullName>
    </submittedName>
</protein>
<organism evidence="3 4">
    <name type="scientific">Symbiobacterium thermophilum</name>
    <dbReference type="NCBI Taxonomy" id="2734"/>
    <lineage>
        <taxon>Bacteria</taxon>
        <taxon>Bacillati</taxon>
        <taxon>Bacillota</taxon>
        <taxon>Clostridia</taxon>
        <taxon>Eubacteriales</taxon>
        <taxon>Symbiobacteriaceae</taxon>
        <taxon>Symbiobacterium</taxon>
    </lineage>
</organism>
<evidence type="ECO:0000313" key="4">
    <source>
        <dbReference type="Proteomes" id="UP000732377"/>
    </source>
</evidence>
<dbReference type="CDD" id="cd03808">
    <property type="entry name" value="GT4_CapM-like"/>
    <property type="match status" value="1"/>
</dbReference>
<reference evidence="3" key="1">
    <citation type="submission" date="2017-11" db="EMBL/GenBank/DDBJ databases">
        <title>Three new genomes from thermophilic consortium.</title>
        <authorList>
            <person name="Quaggio R."/>
            <person name="Amgarten D."/>
            <person name="Setubal J.C."/>
        </authorList>
    </citation>
    <scope>NUCLEOTIDE SEQUENCE</scope>
    <source>
        <strain evidence="3">ZCTH01-B2</strain>
    </source>
</reference>
<dbReference type="GO" id="GO:0016757">
    <property type="term" value="F:glycosyltransferase activity"/>
    <property type="evidence" value="ECO:0007669"/>
    <property type="project" value="InterPro"/>
</dbReference>
<dbReference type="EMBL" id="PIUK01000092">
    <property type="protein sequence ID" value="MBY6276604.1"/>
    <property type="molecule type" value="Genomic_DNA"/>
</dbReference>
<evidence type="ECO:0000259" key="2">
    <source>
        <dbReference type="Pfam" id="PF13579"/>
    </source>
</evidence>
<dbReference type="InterPro" id="IPR028098">
    <property type="entry name" value="Glyco_trans_4-like_N"/>
</dbReference>
<sequence length="367" mass="40898">MRILFVITRADVIGGAQAHVRDVSQALRRLGHDVEVITGPEGLLTEQLRRQGIPVHHVSRLSREINPIRDFAAVYGLWRLFRSKQPDLVWAHSSKAGWVSRVAARAAGVPCLFTAHGWAFTEGVSPSRAAVYALAERLVGPLATRIITVSDYDRRLALRRKVAPDERLVVIHNGVPDVPVWLRSEPERHPPRIVMVARFAEPKDHVLLLQSLRNLEALPWELELVGSGPLLSHVREVARQLRLDGRVTFSGDRDDVAQRLANAQLFVLTSRWEGLPLSVLEAMRAGLPTVVSDVGGCSEAVQHGVTGYLVPRGDLPSLQKSLHTLITRPELRKRFGLAGRKKYEDQFTLDRMMARIEGLLKSIHEGA</sequence>
<dbReference type="AlphaFoldDB" id="A0A953LIZ8"/>
<name>A0A953LIZ8_SYMTR</name>
<dbReference type="RefSeq" id="WP_273379650.1">
    <property type="nucleotide sequence ID" value="NZ_PIUK01000092.1"/>
</dbReference>
<dbReference type="Pfam" id="PF00534">
    <property type="entry name" value="Glycos_transf_1"/>
    <property type="match status" value="1"/>
</dbReference>
<dbReference type="SUPFAM" id="SSF53756">
    <property type="entry name" value="UDP-Glycosyltransferase/glycogen phosphorylase"/>
    <property type="match status" value="1"/>
</dbReference>
<evidence type="ECO:0000259" key="1">
    <source>
        <dbReference type="Pfam" id="PF00534"/>
    </source>
</evidence>
<dbReference type="Pfam" id="PF13579">
    <property type="entry name" value="Glyco_trans_4_4"/>
    <property type="match status" value="1"/>
</dbReference>
<evidence type="ECO:0000313" key="3">
    <source>
        <dbReference type="EMBL" id="MBY6276604.1"/>
    </source>
</evidence>
<gene>
    <name evidence="3" type="ORF">CWE10_10370</name>
</gene>
<proteinExistence type="predicted"/>
<comment type="caution">
    <text evidence="3">The sequence shown here is derived from an EMBL/GenBank/DDBJ whole genome shotgun (WGS) entry which is preliminary data.</text>
</comment>
<dbReference type="Proteomes" id="UP000732377">
    <property type="component" value="Unassembled WGS sequence"/>
</dbReference>
<dbReference type="PANTHER" id="PTHR12526">
    <property type="entry name" value="GLYCOSYLTRANSFERASE"/>
    <property type="match status" value="1"/>
</dbReference>
<feature type="domain" description="Glycosyl transferase family 1" evidence="1">
    <location>
        <begin position="189"/>
        <end position="341"/>
    </location>
</feature>
<accession>A0A953LIZ8</accession>
<dbReference type="InterPro" id="IPR001296">
    <property type="entry name" value="Glyco_trans_1"/>
</dbReference>
<feature type="domain" description="Glycosyltransferase subfamily 4-like N-terminal" evidence="2">
    <location>
        <begin position="14"/>
        <end position="174"/>
    </location>
</feature>
<dbReference type="PANTHER" id="PTHR12526:SF630">
    <property type="entry name" value="GLYCOSYLTRANSFERASE"/>
    <property type="match status" value="1"/>
</dbReference>